<feature type="compositionally biased region" description="Basic and acidic residues" evidence="1">
    <location>
        <begin position="17"/>
        <end position="36"/>
    </location>
</feature>
<name>A0AAN9PED4_CLITE</name>
<sequence length="192" mass="21746">MVEGKALMDYQKRERKQKQVSDEEEEKVHDDNVKEGHDPIDIDDLLSLRVLPLRGLLEAGGVWVCVGVVEVDLSKVAPTFELNGRVYKVEYKGLQRVVQLQVSLKEKGKSKVGRSGAKPCQDPCETSKTREVVRTNETRLSGGYNKRFLAQTIGQNPWMGSWAWQCGYRGGSRRTFPRLLNELKGKYLGTSY</sequence>
<feature type="region of interest" description="Disordered" evidence="1">
    <location>
        <begin position="1"/>
        <end position="36"/>
    </location>
</feature>
<gene>
    <name evidence="2" type="ORF">RJT34_17238</name>
</gene>
<evidence type="ECO:0000313" key="3">
    <source>
        <dbReference type="Proteomes" id="UP001359559"/>
    </source>
</evidence>
<reference evidence="2 3" key="1">
    <citation type="submission" date="2024-01" db="EMBL/GenBank/DDBJ databases">
        <title>The genomes of 5 underutilized Papilionoideae crops provide insights into root nodulation and disease resistance.</title>
        <authorList>
            <person name="Yuan L."/>
        </authorList>
    </citation>
    <scope>NUCLEOTIDE SEQUENCE [LARGE SCALE GENOMIC DNA]</scope>
    <source>
        <strain evidence="2">LY-2023</strain>
        <tissue evidence="2">Leaf</tissue>
    </source>
</reference>
<organism evidence="2 3">
    <name type="scientific">Clitoria ternatea</name>
    <name type="common">Butterfly pea</name>
    <dbReference type="NCBI Taxonomy" id="43366"/>
    <lineage>
        <taxon>Eukaryota</taxon>
        <taxon>Viridiplantae</taxon>
        <taxon>Streptophyta</taxon>
        <taxon>Embryophyta</taxon>
        <taxon>Tracheophyta</taxon>
        <taxon>Spermatophyta</taxon>
        <taxon>Magnoliopsida</taxon>
        <taxon>eudicotyledons</taxon>
        <taxon>Gunneridae</taxon>
        <taxon>Pentapetalae</taxon>
        <taxon>rosids</taxon>
        <taxon>fabids</taxon>
        <taxon>Fabales</taxon>
        <taxon>Fabaceae</taxon>
        <taxon>Papilionoideae</taxon>
        <taxon>50 kb inversion clade</taxon>
        <taxon>NPAAA clade</taxon>
        <taxon>indigoferoid/millettioid clade</taxon>
        <taxon>Phaseoleae</taxon>
        <taxon>Clitoria</taxon>
    </lineage>
</organism>
<proteinExistence type="predicted"/>
<keyword evidence="3" id="KW-1185">Reference proteome</keyword>
<protein>
    <submittedName>
        <fullName evidence="2">Uncharacterized protein</fullName>
    </submittedName>
</protein>
<accession>A0AAN9PED4</accession>
<dbReference type="Proteomes" id="UP001359559">
    <property type="component" value="Unassembled WGS sequence"/>
</dbReference>
<evidence type="ECO:0000313" key="2">
    <source>
        <dbReference type="EMBL" id="KAK7294349.1"/>
    </source>
</evidence>
<evidence type="ECO:0000256" key="1">
    <source>
        <dbReference type="SAM" id="MobiDB-lite"/>
    </source>
</evidence>
<dbReference type="AlphaFoldDB" id="A0AAN9PED4"/>
<comment type="caution">
    <text evidence="2">The sequence shown here is derived from an EMBL/GenBank/DDBJ whole genome shotgun (WGS) entry which is preliminary data.</text>
</comment>
<dbReference type="EMBL" id="JAYKXN010000004">
    <property type="protein sequence ID" value="KAK7294349.1"/>
    <property type="molecule type" value="Genomic_DNA"/>
</dbReference>